<dbReference type="STRING" id="1903179.BI347_20800"/>
<reference evidence="2 3" key="1">
    <citation type="submission" date="2016-09" db="EMBL/GenBank/DDBJ databases">
        <title>Chromobacterium muskegensis sp. nov., an insecticidal bacterium isolated from Sphagnum bogs.</title>
        <authorList>
            <person name="Sparks M.E."/>
            <person name="Blackburn M.B."/>
            <person name="Gundersen-Rindal D.E."/>
            <person name="Mitchell A."/>
            <person name="Farrar R."/>
            <person name="Kuhar D."/>
        </authorList>
    </citation>
    <scope>NUCLEOTIDE SEQUENCE [LARGE SCALE GENOMIC DNA]</scope>
    <source>
        <strain evidence="2 3">37-2</strain>
    </source>
</reference>
<protein>
    <recommendedName>
        <fullName evidence="4">Protein lysB</fullName>
    </recommendedName>
</protein>
<evidence type="ECO:0000256" key="1">
    <source>
        <dbReference type="SAM" id="MobiDB-lite"/>
    </source>
</evidence>
<dbReference type="AlphaFoldDB" id="A0A1S1WSN2"/>
<evidence type="ECO:0000313" key="2">
    <source>
        <dbReference type="EMBL" id="OHX10241.1"/>
    </source>
</evidence>
<proteinExistence type="predicted"/>
<gene>
    <name evidence="2" type="ORF">BI347_20800</name>
</gene>
<evidence type="ECO:0008006" key="4">
    <source>
        <dbReference type="Google" id="ProtNLM"/>
    </source>
</evidence>
<organism evidence="2 3">
    <name type="scientific">Chromobacterium sphagni</name>
    <dbReference type="NCBI Taxonomy" id="1903179"/>
    <lineage>
        <taxon>Bacteria</taxon>
        <taxon>Pseudomonadati</taxon>
        <taxon>Pseudomonadota</taxon>
        <taxon>Betaproteobacteria</taxon>
        <taxon>Neisseriales</taxon>
        <taxon>Chromobacteriaceae</taxon>
        <taxon>Chromobacterium</taxon>
    </lineage>
</organism>
<sequence>MMAALARRFAGTLLIALALLAGFTLWQQRDQLQRQAAELATATQDSARLATLNQLQAEQLAAQAIDIKLQAAASRELAEQVTALSRKHAAAAAKLEAAIHATPAAAAWGSAAIPADLARLFDTTAPAGAAPAAAATLPGGDGLSAAGAGANHQPATGRQLAAAPGGA</sequence>
<dbReference type="Proteomes" id="UP000180088">
    <property type="component" value="Unassembled WGS sequence"/>
</dbReference>
<dbReference type="EMBL" id="MKCS01000004">
    <property type="protein sequence ID" value="OHX10241.1"/>
    <property type="molecule type" value="Genomic_DNA"/>
</dbReference>
<accession>A0A1S1WSN2</accession>
<evidence type="ECO:0000313" key="3">
    <source>
        <dbReference type="Proteomes" id="UP000180088"/>
    </source>
</evidence>
<comment type="caution">
    <text evidence="2">The sequence shown here is derived from an EMBL/GenBank/DDBJ whole genome shotgun (WGS) entry which is preliminary data.</text>
</comment>
<feature type="region of interest" description="Disordered" evidence="1">
    <location>
        <begin position="145"/>
        <end position="167"/>
    </location>
</feature>
<name>A0A1S1WSN2_9NEIS</name>